<proteinExistence type="predicted"/>
<protein>
    <submittedName>
        <fullName evidence="1">Uncharacterized protein</fullName>
    </submittedName>
</protein>
<accession>A0A0V0RHM9</accession>
<dbReference type="Proteomes" id="UP000054630">
    <property type="component" value="Unassembled WGS sequence"/>
</dbReference>
<name>A0A0V0RHM9_9BILA</name>
<evidence type="ECO:0000313" key="2">
    <source>
        <dbReference type="Proteomes" id="UP000054630"/>
    </source>
</evidence>
<gene>
    <name evidence="1" type="ORF">T07_795</name>
</gene>
<dbReference type="STRING" id="6336.A0A0V0RHM9"/>
<dbReference type="EMBL" id="JYDL01000175">
    <property type="protein sequence ID" value="KRX14022.1"/>
    <property type="molecule type" value="Genomic_DNA"/>
</dbReference>
<evidence type="ECO:0000313" key="1">
    <source>
        <dbReference type="EMBL" id="KRX14022.1"/>
    </source>
</evidence>
<keyword evidence="2" id="KW-1185">Reference proteome</keyword>
<sequence length="78" mass="8842">MQYRLVRVHLSFCCSRPGPWTTNEQRQPFQPAGKLPLWFAEVPQPSQGVVVCEGYEPPAVQVRSEMVDSPDEGQLLRS</sequence>
<dbReference type="AlphaFoldDB" id="A0A0V0RHM9"/>
<reference evidence="1 2" key="1">
    <citation type="submission" date="2015-01" db="EMBL/GenBank/DDBJ databases">
        <title>Evolution of Trichinella species and genotypes.</title>
        <authorList>
            <person name="Korhonen P.K."/>
            <person name="Edoardo P."/>
            <person name="Giuseppe L.R."/>
            <person name="Gasser R.B."/>
        </authorList>
    </citation>
    <scope>NUCLEOTIDE SEQUENCE [LARGE SCALE GENOMIC DNA]</scope>
    <source>
        <strain evidence="1">ISS37</strain>
    </source>
</reference>
<comment type="caution">
    <text evidence="1">The sequence shown here is derived from an EMBL/GenBank/DDBJ whole genome shotgun (WGS) entry which is preliminary data.</text>
</comment>
<organism evidence="1 2">
    <name type="scientific">Trichinella nelsoni</name>
    <dbReference type="NCBI Taxonomy" id="6336"/>
    <lineage>
        <taxon>Eukaryota</taxon>
        <taxon>Metazoa</taxon>
        <taxon>Ecdysozoa</taxon>
        <taxon>Nematoda</taxon>
        <taxon>Enoplea</taxon>
        <taxon>Dorylaimia</taxon>
        <taxon>Trichinellida</taxon>
        <taxon>Trichinellidae</taxon>
        <taxon>Trichinella</taxon>
    </lineage>
</organism>